<dbReference type="AlphaFoldDB" id="A0A558J2C5"/>
<protein>
    <submittedName>
        <fullName evidence="1">Uncharacterized protein</fullName>
    </submittedName>
</protein>
<gene>
    <name evidence="1" type="ORF">FQP89_19495</name>
</gene>
<dbReference type="Proteomes" id="UP000317288">
    <property type="component" value="Unassembled WGS sequence"/>
</dbReference>
<evidence type="ECO:0000313" key="1">
    <source>
        <dbReference type="EMBL" id="TVU87766.1"/>
    </source>
</evidence>
<dbReference type="RefSeq" id="WP_144814435.1">
    <property type="nucleotide sequence ID" value="NZ_VNFE01000007.1"/>
</dbReference>
<organism evidence="1 2">
    <name type="scientific">Vreelandella titanicae</name>
    <dbReference type="NCBI Taxonomy" id="664683"/>
    <lineage>
        <taxon>Bacteria</taxon>
        <taxon>Pseudomonadati</taxon>
        <taxon>Pseudomonadota</taxon>
        <taxon>Gammaproteobacteria</taxon>
        <taxon>Oceanospirillales</taxon>
        <taxon>Halomonadaceae</taxon>
        <taxon>Vreelandella</taxon>
    </lineage>
</organism>
<accession>A0A558J2C5</accession>
<proteinExistence type="predicted"/>
<reference evidence="1 2" key="1">
    <citation type="submission" date="2019-07" db="EMBL/GenBank/DDBJ databases">
        <title>Diversity of Bacteria from Kongsfjorden, Arctic.</title>
        <authorList>
            <person name="Yu Y."/>
        </authorList>
    </citation>
    <scope>NUCLEOTIDE SEQUENCE [LARGE SCALE GENOMIC DNA]</scope>
    <source>
        <strain evidence="1 2">SM1922</strain>
    </source>
</reference>
<sequence length="105" mass="11679">MGTYFTSSGFSSCEVGGFVAAALLHDLRVNNFTFTNFPEVNVAWDDDNFHITLKVQGASSSTFSFDYKTVIAEVKRFRDKKEVSAQVFDVIQKHAAELEGEVSKT</sequence>
<evidence type="ECO:0000313" key="2">
    <source>
        <dbReference type="Proteomes" id="UP000317288"/>
    </source>
</evidence>
<comment type="caution">
    <text evidence="1">The sequence shown here is derived from an EMBL/GenBank/DDBJ whole genome shotgun (WGS) entry which is preliminary data.</text>
</comment>
<dbReference type="EMBL" id="VNFE01000007">
    <property type="protein sequence ID" value="TVU87766.1"/>
    <property type="molecule type" value="Genomic_DNA"/>
</dbReference>
<name>A0A558J2C5_9GAMM</name>